<dbReference type="Pfam" id="PF01551">
    <property type="entry name" value="Peptidase_M23"/>
    <property type="match status" value="1"/>
</dbReference>
<reference evidence="3" key="1">
    <citation type="journal article" date="2021" name="mSystems">
        <title>Bacteria and Archaea Synergistically Convert Glycine Betaine to Biogenic Methane in the Formosa Cold Seep of the South China Sea.</title>
        <authorList>
            <person name="Li L."/>
            <person name="Zhang W."/>
            <person name="Zhang S."/>
            <person name="Song L."/>
            <person name="Sun Q."/>
            <person name="Zhang H."/>
            <person name="Xiang H."/>
            <person name="Dong X."/>
        </authorList>
    </citation>
    <scope>NUCLEOTIDE SEQUENCE</scope>
    <source>
        <strain evidence="3">ZWT</strain>
    </source>
</reference>
<reference evidence="3" key="2">
    <citation type="submission" date="2021-04" db="EMBL/GenBank/DDBJ databases">
        <authorList>
            <person name="Dong X."/>
        </authorList>
    </citation>
    <scope>NUCLEOTIDE SEQUENCE</scope>
    <source>
        <strain evidence="3">ZWT</strain>
    </source>
</reference>
<dbReference type="PANTHER" id="PTHR21666">
    <property type="entry name" value="PEPTIDASE-RELATED"/>
    <property type="match status" value="1"/>
</dbReference>
<dbReference type="PANTHER" id="PTHR21666:SF285">
    <property type="entry name" value="M23 FAMILY METALLOPEPTIDASE"/>
    <property type="match status" value="1"/>
</dbReference>
<dbReference type="RefSeq" id="WP_250857176.1">
    <property type="nucleotide sequence ID" value="NZ_JAGSOJ010000001.1"/>
</dbReference>
<dbReference type="InterPro" id="IPR016047">
    <property type="entry name" value="M23ase_b-sheet_dom"/>
</dbReference>
<dbReference type="Gene3D" id="2.70.70.10">
    <property type="entry name" value="Glucose Permease (Domain IIA)"/>
    <property type="match status" value="1"/>
</dbReference>
<dbReference type="Proteomes" id="UP001056429">
    <property type="component" value="Unassembled WGS sequence"/>
</dbReference>
<protein>
    <submittedName>
        <fullName evidence="3">M23 family metallopeptidase</fullName>
    </submittedName>
</protein>
<dbReference type="EMBL" id="JAGSOJ010000001">
    <property type="protein sequence ID" value="MCM1988312.1"/>
    <property type="molecule type" value="Genomic_DNA"/>
</dbReference>
<sequence length="299" mass="33520">MEKRKEIFNFVNVFNFILTLVLFVLWGSVGIMHGMIGAISWVLIKLVFAPIGVVLFLISLIGLIRSIIKKKNVFQSSISLILSVALSFPILMLVNIIPMAYPINLEDTSPAITIHSPFHEPVLVGWGGDTVETNAPHVIWASERWAYDLVIEPENVGSDKLEDYGVYDKEIYAPVSGVVVAAYDKEDDITPNTEEFISMEGNYVYIKINETQTFLLLNHLKKNSVDVKVGDNIEVGDYIGKVGNSGTTSEPHLHIHHQRQDPTKTVYPIFAEGLPLYFYDENDNSTMPTSREIMKSTSN</sequence>
<proteinExistence type="predicted"/>
<evidence type="ECO:0000313" key="3">
    <source>
        <dbReference type="EMBL" id="MCM1988312.1"/>
    </source>
</evidence>
<keyword evidence="1" id="KW-1133">Transmembrane helix</keyword>
<keyword evidence="1" id="KW-0812">Transmembrane</keyword>
<feature type="transmembrane region" description="Helical" evidence="1">
    <location>
        <begin position="80"/>
        <end position="101"/>
    </location>
</feature>
<dbReference type="InterPro" id="IPR050570">
    <property type="entry name" value="Cell_wall_metabolism_enzyme"/>
</dbReference>
<feature type="transmembrane region" description="Helical" evidence="1">
    <location>
        <begin position="38"/>
        <end position="68"/>
    </location>
</feature>
<dbReference type="AlphaFoldDB" id="A0A9J6NYT7"/>
<name>A0A9J6NYT7_9CLOT</name>
<keyword evidence="4" id="KW-1185">Reference proteome</keyword>
<organism evidence="3 4">
    <name type="scientific">Oceanirhabdus seepicola</name>
    <dbReference type="NCBI Taxonomy" id="2828781"/>
    <lineage>
        <taxon>Bacteria</taxon>
        <taxon>Bacillati</taxon>
        <taxon>Bacillota</taxon>
        <taxon>Clostridia</taxon>
        <taxon>Eubacteriales</taxon>
        <taxon>Clostridiaceae</taxon>
        <taxon>Oceanirhabdus</taxon>
    </lineage>
</organism>
<dbReference type="CDD" id="cd12797">
    <property type="entry name" value="M23_peptidase"/>
    <property type="match status" value="1"/>
</dbReference>
<feature type="domain" description="M23ase beta-sheet core" evidence="2">
    <location>
        <begin position="168"/>
        <end position="260"/>
    </location>
</feature>
<dbReference type="InterPro" id="IPR011055">
    <property type="entry name" value="Dup_hybrid_motif"/>
</dbReference>
<evidence type="ECO:0000256" key="1">
    <source>
        <dbReference type="SAM" id="Phobius"/>
    </source>
</evidence>
<dbReference type="GO" id="GO:0004222">
    <property type="term" value="F:metalloendopeptidase activity"/>
    <property type="evidence" value="ECO:0007669"/>
    <property type="project" value="TreeGrafter"/>
</dbReference>
<gene>
    <name evidence="3" type="ORF">KDK92_01060</name>
</gene>
<comment type="caution">
    <text evidence="3">The sequence shown here is derived from an EMBL/GenBank/DDBJ whole genome shotgun (WGS) entry which is preliminary data.</text>
</comment>
<evidence type="ECO:0000259" key="2">
    <source>
        <dbReference type="Pfam" id="PF01551"/>
    </source>
</evidence>
<keyword evidence="1" id="KW-0472">Membrane</keyword>
<evidence type="ECO:0000313" key="4">
    <source>
        <dbReference type="Proteomes" id="UP001056429"/>
    </source>
</evidence>
<accession>A0A9J6NYT7</accession>
<dbReference type="SUPFAM" id="SSF51261">
    <property type="entry name" value="Duplicated hybrid motif"/>
    <property type="match status" value="1"/>
</dbReference>
<feature type="transmembrane region" description="Helical" evidence="1">
    <location>
        <begin position="7"/>
        <end position="26"/>
    </location>
</feature>